<dbReference type="EMBL" id="AEJF01000044">
    <property type="protein sequence ID" value="KLU27248.1"/>
    <property type="molecule type" value="Genomic_DNA"/>
</dbReference>
<gene>
    <name evidence="9" type="ORF">EOS_05410</name>
</gene>
<dbReference type="PANTHER" id="PTHR43790">
    <property type="entry name" value="CARBOHYDRATE TRANSPORT ATP-BINDING PROTEIN MG119-RELATED"/>
    <property type="match status" value="1"/>
</dbReference>
<evidence type="ECO:0000313" key="10">
    <source>
        <dbReference type="Proteomes" id="UP000035963"/>
    </source>
</evidence>
<keyword evidence="7 9" id="KW-0067">ATP-binding</keyword>
<dbReference type="SMART" id="SM00382">
    <property type="entry name" value="AAA"/>
    <property type="match status" value="2"/>
</dbReference>
<evidence type="ECO:0000259" key="8">
    <source>
        <dbReference type="PROSITE" id="PS50893"/>
    </source>
</evidence>
<keyword evidence="4" id="KW-0762">Sugar transport</keyword>
<proteinExistence type="predicted"/>
<keyword evidence="3" id="KW-0997">Cell inner membrane</keyword>
<evidence type="ECO:0000256" key="7">
    <source>
        <dbReference type="ARBA" id="ARBA00022840"/>
    </source>
</evidence>
<dbReference type="Pfam" id="PF00005">
    <property type="entry name" value="ABC_tran"/>
    <property type="match status" value="2"/>
</dbReference>
<evidence type="ECO:0000256" key="3">
    <source>
        <dbReference type="ARBA" id="ARBA00022519"/>
    </source>
</evidence>
<dbReference type="InterPro" id="IPR003593">
    <property type="entry name" value="AAA+_ATPase"/>
</dbReference>
<evidence type="ECO:0000313" key="9">
    <source>
        <dbReference type="EMBL" id="KLU27248.1"/>
    </source>
</evidence>
<evidence type="ECO:0000256" key="6">
    <source>
        <dbReference type="ARBA" id="ARBA00022741"/>
    </source>
</evidence>
<dbReference type="Proteomes" id="UP000035963">
    <property type="component" value="Unassembled WGS sequence"/>
</dbReference>
<dbReference type="InterPro" id="IPR017871">
    <property type="entry name" value="ABC_transporter-like_CS"/>
</dbReference>
<keyword evidence="10" id="KW-1185">Reference proteome</keyword>
<keyword evidence="1" id="KW-0813">Transport</keyword>
<sequence>MPERLLSVRGVDVKFGNVCALQGVAFDFVKGECVAIAGHNGAGKSTLMSVLAGARRANAGSVQIDGASFECGFDANQARTLGIRCVFQELSLCPNLTIEENMRVVHPQLKHFGWRKRAGAIIEAQLDAIFPGHGLRGTDVVGDLSLTQQQMVEIARGFARVDTPVRLVILDEPTSSLDKYTSGQLLAYIRQSAADGVTCILITHMLEEMLRSADRVMVMRDGKVVSTLAAANLDKEQIIRAMGQFVEGGVTPVQRPAETNGAAATLRWKVGPGKRTSIDAVRGTIVGFAGLAGQGQTALLHEIYAGVRKRRSQQAVAFVAGDRRADGVFIDWTIAQNFDIRRLYNRGSPTWIDSVALRDLFDTWARKINIRGAAPTENILSLSGGNQQKVLFARALASDADLVLMDDPMRGVDIGTKLEIYALLQAEAAKGRTFIWYTTENDEFAYCDRTYVFRAGKVTRVLDRSECTEEALLAASFEEVTS</sequence>
<keyword evidence="6" id="KW-0547">Nucleotide-binding</keyword>
<evidence type="ECO:0000256" key="5">
    <source>
        <dbReference type="ARBA" id="ARBA00022737"/>
    </source>
</evidence>
<keyword evidence="2" id="KW-1003">Cell membrane</keyword>
<protein>
    <submittedName>
        <fullName evidence="9">ABC transporter ATP-binding protein</fullName>
    </submittedName>
</protein>
<dbReference type="GO" id="GO:0016887">
    <property type="term" value="F:ATP hydrolysis activity"/>
    <property type="evidence" value="ECO:0007669"/>
    <property type="project" value="InterPro"/>
</dbReference>
<dbReference type="PANTHER" id="PTHR43790:SF9">
    <property type="entry name" value="GALACTOFURANOSE TRANSPORTER ATP-BINDING PROTEIN YTFR"/>
    <property type="match status" value="1"/>
</dbReference>
<reference evidence="9 10" key="1">
    <citation type="journal article" date="2015" name="Genome Announc.">
        <title>Draft Genome Sequence of Burkholderia sp. Strain PML1(12), an Ectomycorrhizosphere-Inhabiting Bacterium with Effective Mineral-Weathering Ability.</title>
        <authorList>
            <person name="Uroz S."/>
            <person name="Oger P."/>
        </authorList>
    </citation>
    <scope>NUCLEOTIDE SEQUENCE [LARGE SCALE GENOMIC DNA]</scope>
    <source>
        <strain evidence="10">PML1(12)</strain>
    </source>
</reference>
<dbReference type="CDD" id="cd03216">
    <property type="entry name" value="ABC_Carb_Monos_I"/>
    <property type="match status" value="1"/>
</dbReference>
<dbReference type="PATRIC" id="fig|908627.4.peg.1192"/>
<keyword evidence="5" id="KW-0677">Repeat</keyword>
<dbReference type="PROSITE" id="PS00211">
    <property type="entry name" value="ABC_TRANSPORTER_1"/>
    <property type="match status" value="1"/>
</dbReference>
<dbReference type="InterPro" id="IPR003439">
    <property type="entry name" value="ABC_transporter-like_ATP-bd"/>
</dbReference>
<dbReference type="PROSITE" id="PS50893">
    <property type="entry name" value="ABC_TRANSPORTER_2"/>
    <property type="match status" value="2"/>
</dbReference>
<comment type="caution">
    <text evidence="9">The sequence shown here is derived from an EMBL/GenBank/DDBJ whole genome shotgun (WGS) entry which is preliminary data.</text>
</comment>
<keyword evidence="3" id="KW-0472">Membrane</keyword>
<dbReference type="Gene3D" id="3.40.50.300">
    <property type="entry name" value="P-loop containing nucleotide triphosphate hydrolases"/>
    <property type="match status" value="2"/>
</dbReference>
<accession>A0A0J1G4X4</accession>
<name>A0A0J1G4X4_9BURK</name>
<dbReference type="GO" id="GO:0005524">
    <property type="term" value="F:ATP binding"/>
    <property type="evidence" value="ECO:0007669"/>
    <property type="project" value="UniProtKB-KW"/>
</dbReference>
<dbReference type="SUPFAM" id="SSF52540">
    <property type="entry name" value="P-loop containing nucleoside triphosphate hydrolases"/>
    <property type="match status" value="2"/>
</dbReference>
<dbReference type="AlphaFoldDB" id="A0A0J1G4X4"/>
<evidence type="ECO:0000256" key="4">
    <source>
        <dbReference type="ARBA" id="ARBA00022597"/>
    </source>
</evidence>
<dbReference type="InterPro" id="IPR027417">
    <property type="entry name" value="P-loop_NTPase"/>
</dbReference>
<evidence type="ECO:0000256" key="1">
    <source>
        <dbReference type="ARBA" id="ARBA00022448"/>
    </source>
</evidence>
<evidence type="ECO:0000256" key="2">
    <source>
        <dbReference type="ARBA" id="ARBA00022475"/>
    </source>
</evidence>
<dbReference type="InterPro" id="IPR050107">
    <property type="entry name" value="ABC_carbohydrate_import_ATPase"/>
</dbReference>
<feature type="domain" description="ABC transporter" evidence="8">
    <location>
        <begin position="6"/>
        <end position="246"/>
    </location>
</feature>
<organism evidence="9 10">
    <name type="scientific">Caballeronia mineralivorans PML1(12)</name>
    <dbReference type="NCBI Taxonomy" id="908627"/>
    <lineage>
        <taxon>Bacteria</taxon>
        <taxon>Pseudomonadati</taxon>
        <taxon>Pseudomonadota</taxon>
        <taxon>Betaproteobacteria</taxon>
        <taxon>Burkholderiales</taxon>
        <taxon>Burkholderiaceae</taxon>
        <taxon>Caballeronia</taxon>
    </lineage>
</organism>
<feature type="domain" description="ABC transporter" evidence="8">
    <location>
        <begin position="257"/>
        <end position="480"/>
    </location>
</feature>